<protein>
    <submittedName>
        <fullName evidence="1">Uncharacterized protein</fullName>
    </submittedName>
</protein>
<comment type="caution">
    <text evidence="1">The sequence shown here is derived from an EMBL/GenBank/DDBJ whole genome shotgun (WGS) entry which is preliminary data.</text>
</comment>
<keyword evidence="2" id="KW-1185">Reference proteome</keyword>
<evidence type="ECO:0000313" key="1">
    <source>
        <dbReference type="EMBL" id="MBE1603099.1"/>
    </source>
</evidence>
<evidence type="ECO:0000313" key="2">
    <source>
        <dbReference type="Proteomes" id="UP000629287"/>
    </source>
</evidence>
<dbReference type="AlphaFoldDB" id="A0A8I0PGI3"/>
<proteinExistence type="predicted"/>
<reference evidence="1 2" key="1">
    <citation type="submission" date="2020-10" db="EMBL/GenBank/DDBJ databases">
        <title>Sequencing the genomes of 1000 actinobacteria strains.</title>
        <authorList>
            <person name="Klenk H.-P."/>
        </authorList>
    </citation>
    <scope>NUCLEOTIDE SEQUENCE [LARGE SCALE GENOMIC DNA]</scope>
    <source>
        <strain evidence="1 2">DSM 41803</strain>
    </source>
</reference>
<dbReference type="EMBL" id="JADBGF010000003">
    <property type="protein sequence ID" value="MBE1603099.1"/>
    <property type="molecule type" value="Genomic_DNA"/>
</dbReference>
<sequence>MADEFRFVALRAFARPPRLLVVLPYVEAEWVHRAVVWAR</sequence>
<accession>A0A8I0PGI3</accession>
<name>A0A8I0PGI3_9ACTN</name>
<dbReference type="Proteomes" id="UP000629287">
    <property type="component" value="Unassembled WGS sequence"/>
</dbReference>
<organism evidence="1 2">
    <name type="scientific">Streptomyces stelliscabiei</name>
    <dbReference type="NCBI Taxonomy" id="146820"/>
    <lineage>
        <taxon>Bacteria</taxon>
        <taxon>Bacillati</taxon>
        <taxon>Actinomycetota</taxon>
        <taxon>Actinomycetes</taxon>
        <taxon>Kitasatosporales</taxon>
        <taxon>Streptomycetaceae</taxon>
        <taxon>Streptomyces</taxon>
    </lineage>
</organism>
<gene>
    <name evidence="1" type="ORF">H4687_009328</name>
</gene>